<feature type="region of interest" description="Disordered" evidence="1">
    <location>
        <begin position="141"/>
        <end position="160"/>
    </location>
</feature>
<dbReference type="InterPro" id="IPR025444">
    <property type="entry name" value="Monooxy_af470"/>
</dbReference>
<sequence length="160" mass="17960">MATIYPGRQTARMEGSFVVFLIGVRINRLLAIKRWTSVTRSMGPMLRELYAQPDLGFLHAETSLAWRGVTMIQYWRSFEHLHAYAHARDKAHLPAWAAFNRNVGSDGSVGIWHETYAVNPGQFETVYANMPRWGLAAAGEQVPATGKRNDAKSRMAAPLD</sequence>
<dbReference type="RefSeq" id="WP_089407079.1">
    <property type="nucleotide sequence ID" value="NZ_FZOU01000001.1"/>
</dbReference>
<reference evidence="2 3" key="1">
    <citation type="submission" date="2017-06" db="EMBL/GenBank/DDBJ databases">
        <authorList>
            <person name="Kim H.J."/>
            <person name="Triplett B.A."/>
        </authorList>
    </citation>
    <scope>NUCLEOTIDE SEQUENCE [LARGE SCALE GENOMIC DNA]</scope>
    <source>
        <strain evidence="2 3">DSM 18704</strain>
    </source>
</reference>
<dbReference type="Proteomes" id="UP000198356">
    <property type="component" value="Unassembled WGS sequence"/>
</dbReference>
<evidence type="ECO:0000256" key="1">
    <source>
        <dbReference type="SAM" id="MobiDB-lite"/>
    </source>
</evidence>
<evidence type="ECO:0000313" key="3">
    <source>
        <dbReference type="Proteomes" id="UP000198356"/>
    </source>
</evidence>
<accession>A0A239E800</accession>
<dbReference type="EMBL" id="FZOU01000001">
    <property type="protein sequence ID" value="SNS40014.1"/>
    <property type="molecule type" value="Genomic_DNA"/>
</dbReference>
<gene>
    <name evidence="2" type="ORF">SAMN05421770_101813</name>
</gene>
<dbReference type="OrthoDB" id="7566033at2"/>
<name>A0A239E800_9BACT</name>
<dbReference type="AlphaFoldDB" id="A0A239E800"/>
<protein>
    <recommendedName>
        <fullName evidence="4">DUF4188 domain-containing protein</fullName>
    </recommendedName>
</protein>
<evidence type="ECO:0008006" key="4">
    <source>
        <dbReference type="Google" id="ProtNLM"/>
    </source>
</evidence>
<proteinExistence type="predicted"/>
<organism evidence="2 3">
    <name type="scientific">Granulicella rosea</name>
    <dbReference type="NCBI Taxonomy" id="474952"/>
    <lineage>
        <taxon>Bacteria</taxon>
        <taxon>Pseudomonadati</taxon>
        <taxon>Acidobacteriota</taxon>
        <taxon>Terriglobia</taxon>
        <taxon>Terriglobales</taxon>
        <taxon>Acidobacteriaceae</taxon>
        <taxon>Granulicella</taxon>
    </lineage>
</organism>
<evidence type="ECO:0000313" key="2">
    <source>
        <dbReference type="EMBL" id="SNS40014.1"/>
    </source>
</evidence>
<keyword evidence="3" id="KW-1185">Reference proteome</keyword>
<dbReference type="Pfam" id="PF13826">
    <property type="entry name" value="Monooxy_af470-like"/>
    <property type="match status" value="1"/>
</dbReference>